<comment type="caution">
    <text evidence="2">The sequence shown here is derived from an EMBL/GenBank/DDBJ whole genome shotgun (WGS) entry which is preliminary data.</text>
</comment>
<protein>
    <submittedName>
        <fullName evidence="2">Uncharacterized protein</fullName>
    </submittedName>
</protein>
<keyword evidence="1" id="KW-0732">Signal</keyword>
<dbReference type="EMBL" id="CAXJIO010000018">
    <property type="protein sequence ID" value="CAL2104581.1"/>
    <property type="molecule type" value="Genomic_DNA"/>
</dbReference>
<sequence>MKQLKTFFLVGLVIVLSSSSAFSQELEVTRSASSNINSLPEYIVITSENTKLLGGIDIIIEYKRSPYKKELENLEEILQDGDKLRVRNQTDLLNSMSKLGYEYIDAFNVSGDTSGFEAGKNDDVFASDTKYRINMVFRKKKEYRS</sequence>
<gene>
    <name evidence="2" type="ORF">T190423A01A_90006</name>
</gene>
<reference evidence="2 3" key="1">
    <citation type="submission" date="2024-05" db="EMBL/GenBank/DDBJ databases">
        <authorList>
            <person name="Duchaud E."/>
        </authorList>
    </citation>
    <scope>NUCLEOTIDE SEQUENCE [LARGE SCALE GENOMIC DNA]</scope>
    <source>
        <strain evidence="2">Ena-SAMPLE-TAB-13-05-2024-13:56:06:370-140308</strain>
    </source>
</reference>
<accession>A0ABP1F251</accession>
<evidence type="ECO:0000256" key="1">
    <source>
        <dbReference type="SAM" id="SignalP"/>
    </source>
</evidence>
<feature type="signal peptide" evidence="1">
    <location>
        <begin position="1"/>
        <end position="23"/>
    </location>
</feature>
<name>A0ABP1F251_9FLAO</name>
<evidence type="ECO:0000313" key="3">
    <source>
        <dbReference type="Proteomes" id="UP001497527"/>
    </source>
</evidence>
<dbReference type="RefSeq" id="WP_348714248.1">
    <property type="nucleotide sequence ID" value="NZ_CAXJIO010000018.1"/>
</dbReference>
<evidence type="ECO:0000313" key="2">
    <source>
        <dbReference type="EMBL" id="CAL2104581.1"/>
    </source>
</evidence>
<organism evidence="2 3">
    <name type="scientific">Tenacibaculum polynesiense</name>
    <dbReference type="NCBI Taxonomy" id="3137857"/>
    <lineage>
        <taxon>Bacteria</taxon>
        <taxon>Pseudomonadati</taxon>
        <taxon>Bacteroidota</taxon>
        <taxon>Flavobacteriia</taxon>
        <taxon>Flavobacteriales</taxon>
        <taxon>Flavobacteriaceae</taxon>
        <taxon>Tenacibaculum</taxon>
    </lineage>
</organism>
<proteinExistence type="predicted"/>
<keyword evidence="3" id="KW-1185">Reference proteome</keyword>
<feature type="chain" id="PRO_5046573210" evidence="1">
    <location>
        <begin position="24"/>
        <end position="145"/>
    </location>
</feature>
<dbReference type="Proteomes" id="UP001497527">
    <property type="component" value="Unassembled WGS sequence"/>
</dbReference>